<accession>A0ABR9P8A6</accession>
<evidence type="ECO:0000256" key="1">
    <source>
        <dbReference type="SAM" id="MobiDB-lite"/>
    </source>
</evidence>
<gene>
    <name evidence="2" type="ORF">IDM40_15335</name>
</gene>
<dbReference type="Proteomes" id="UP000806528">
    <property type="component" value="Unassembled WGS sequence"/>
</dbReference>
<dbReference type="RefSeq" id="WP_193122686.1">
    <property type="nucleotide sequence ID" value="NZ_JADBGI010000012.1"/>
</dbReference>
<sequence>MAPVSHSRGRSRGRWLLAATSAVAVVGLAGCSIDLSHLRPGGEDDEPAAEENEPVAAAPLLESALADLAEYPALVADGQIAESVGADVQDTTLTVADGGAANGTLRLNEGEAEVLQADDKLYVKAAESFWLDKGVFGPDFDDFDDNWVRSNATQVGLNPGASLTPAALAQIIEDIGVEGEEAEEENLDGELTHKIDLAGERNQLWIDAETEQIKRIEIEELADADAEAGPQVRLDLAEADGTAVNELYDGLTTTAEDELTGSRDARVEIGWSGSPEMDCEEGPACTWTGTVHDAGGDGVGTVNVRMDVTFSNDDIGDEECNDSGSLEAGDTLELSCGADYNIVSETQQSYEIGGEAELVTRGLTGGQQEDMLAALEEQREATLADGEETEGADDEGADEED</sequence>
<evidence type="ECO:0000313" key="2">
    <source>
        <dbReference type="EMBL" id="MBE3000072.1"/>
    </source>
</evidence>
<reference evidence="2 3" key="1">
    <citation type="submission" date="2020-09" db="EMBL/GenBank/DDBJ databases">
        <title>Diversity and distribution of actinomycetes associated with coral in the coast of Hainan.</title>
        <authorList>
            <person name="Li F."/>
        </authorList>
    </citation>
    <scope>NUCLEOTIDE SEQUENCE [LARGE SCALE GENOMIC DNA]</scope>
    <source>
        <strain evidence="2 3">HNM0947</strain>
    </source>
</reference>
<protein>
    <recommendedName>
        <fullName evidence="4">Lipoprotein</fullName>
    </recommendedName>
</protein>
<comment type="caution">
    <text evidence="2">The sequence shown here is derived from an EMBL/GenBank/DDBJ whole genome shotgun (WGS) entry which is preliminary data.</text>
</comment>
<feature type="region of interest" description="Disordered" evidence="1">
    <location>
        <begin position="380"/>
        <end position="401"/>
    </location>
</feature>
<keyword evidence="3" id="KW-1185">Reference proteome</keyword>
<name>A0ABR9P8A6_9ACTN</name>
<feature type="compositionally biased region" description="Acidic residues" evidence="1">
    <location>
        <begin position="385"/>
        <end position="401"/>
    </location>
</feature>
<proteinExistence type="predicted"/>
<organism evidence="2 3">
    <name type="scientific">Nocardiopsis coralli</name>
    <dbReference type="NCBI Taxonomy" id="2772213"/>
    <lineage>
        <taxon>Bacteria</taxon>
        <taxon>Bacillati</taxon>
        <taxon>Actinomycetota</taxon>
        <taxon>Actinomycetes</taxon>
        <taxon>Streptosporangiales</taxon>
        <taxon>Nocardiopsidaceae</taxon>
        <taxon>Nocardiopsis</taxon>
    </lineage>
</organism>
<dbReference type="EMBL" id="JADBGI010000012">
    <property type="protein sequence ID" value="MBE3000072.1"/>
    <property type="molecule type" value="Genomic_DNA"/>
</dbReference>
<evidence type="ECO:0000313" key="3">
    <source>
        <dbReference type="Proteomes" id="UP000806528"/>
    </source>
</evidence>
<evidence type="ECO:0008006" key="4">
    <source>
        <dbReference type="Google" id="ProtNLM"/>
    </source>
</evidence>